<proteinExistence type="predicted"/>
<gene>
    <name evidence="1" type="ORF">Golax_003455</name>
</gene>
<dbReference type="Proteomes" id="UP000593574">
    <property type="component" value="Unassembled WGS sequence"/>
</dbReference>
<name>A0A7J9AFF7_9ROSI</name>
<dbReference type="EMBL" id="JABEZV010000010">
    <property type="protein sequence ID" value="MBA0722811.1"/>
    <property type="molecule type" value="Genomic_DNA"/>
</dbReference>
<organism evidence="1 2">
    <name type="scientific">Gossypium laxum</name>
    <dbReference type="NCBI Taxonomy" id="34288"/>
    <lineage>
        <taxon>Eukaryota</taxon>
        <taxon>Viridiplantae</taxon>
        <taxon>Streptophyta</taxon>
        <taxon>Embryophyta</taxon>
        <taxon>Tracheophyta</taxon>
        <taxon>Spermatophyta</taxon>
        <taxon>Magnoliopsida</taxon>
        <taxon>eudicotyledons</taxon>
        <taxon>Gunneridae</taxon>
        <taxon>Pentapetalae</taxon>
        <taxon>rosids</taxon>
        <taxon>malvids</taxon>
        <taxon>Malvales</taxon>
        <taxon>Malvaceae</taxon>
        <taxon>Malvoideae</taxon>
        <taxon>Gossypium</taxon>
    </lineage>
</organism>
<accession>A0A7J9AFF7</accession>
<evidence type="ECO:0000313" key="1">
    <source>
        <dbReference type="EMBL" id="MBA0722811.1"/>
    </source>
</evidence>
<comment type="caution">
    <text evidence="1">The sequence shown here is derived from an EMBL/GenBank/DDBJ whole genome shotgun (WGS) entry which is preliminary data.</text>
</comment>
<reference evidence="1 2" key="1">
    <citation type="journal article" date="2019" name="Genome Biol. Evol.">
        <title>Insights into the evolution of the New World diploid cottons (Gossypium, subgenus Houzingenia) based on genome sequencing.</title>
        <authorList>
            <person name="Grover C.E."/>
            <person name="Arick M.A. 2nd"/>
            <person name="Thrash A."/>
            <person name="Conover J.L."/>
            <person name="Sanders W.S."/>
            <person name="Peterson D.G."/>
            <person name="Frelichowski J.E."/>
            <person name="Scheffler J.A."/>
            <person name="Scheffler B.E."/>
            <person name="Wendel J.F."/>
        </authorList>
    </citation>
    <scope>NUCLEOTIDE SEQUENCE [LARGE SCALE GENOMIC DNA]</scope>
    <source>
        <strain evidence="1">4</strain>
        <tissue evidence="1">Leaf</tissue>
    </source>
</reference>
<sequence>MVFLPQLPTVLLQEQMKRNERYLSHLFQRMEKKFPFKCLLECLCWKQLMKMI</sequence>
<protein>
    <submittedName>
        <fullName evidence="1">Uncharacterized protein</fullName>
    </submittedName>
</protein>
<dbReference type="AlphaFoldDB" id="A0A7J9AFF7"/>
<evidence type="ECO:0000313" key="2">
    <source>
        <dbReference type="Proteomes" id="UP000593574"/>
    </source>
</evidence>
<keyword evidence="2" id="KW-1185">Reference proteome</keyword>